<name>A0A8K0GCT6_IGNLU</name>
<dbReference type="SUPFAM" id="SSF52540">
    <property type="entry name" value="P-loop containing nucleoside triphosphate hydrolases"/>
    <property type="match status" value="1"/>
</dbReference>
<dbReference type="PROSITE" id="PS50893">
    <property type="entry name" value="ABC_TRANSPORTER_2"/>
    <property type="match status" value="1"/>
</dbReference>
<evidence type="ECO:0000256" key="3">
    <source>
        <dbReference type="SAM" id="Phobius"/>
    </source>
</evidence>
<dbReference type="OrthoDB" id="10255969at2759"/>
<evidence type="ECO:0000313" key="6">
    <source>
        <dbReference type="Proteomes" id="UP000801492"/>
    </source>
</evidence>
<proteinExistence type="predicted"/>
<dbReference type="GO" id="GO:0016887">
    <property type="term" value="F:ATP hydrolysis activity"/>
    <property type="evidence" value="ECO:0007669"/>
    <property type="project" value="InterPro"/>
</dbReference>
<keyword evidence="3" id="KW-1133">Transmembrane helix</keyword>
<dbReference type="Gene3D" id="3.40.50.300">
    <property type="entry name" value="P-loop containing nucleotide triphosphate hydrolases"/>
    <property type="match status" value="1"/>
</dbReference>
<organism evidence="5 6">
    <name type="scientific">Ignelater luminosus</name>
    <name type="common">Cucubano</name>
    <name type="synonym">Pyrophorus luminosus</name>
    <dbReference type="NCBI Taxonomy" id="2038154"/>
    <lineage>
        <taxon>Eukaryota</taxon>
        <taxon>Metazoa</taxon>
        <taxon>Ecdysozoa</taxon>
        <taxon>Arthropoda</taxon>
        <taxon>Hexapoda</taxon>
        <taxon>Insecta</taxon>
        <taxon>Pterygota</taxon>
        <taxon>Neoptera</taxon>
        <taxon>Endopterygota</taxon>
        <taxon>Coleoptera</taxon>
        <taxon>Polyphaga</taxon>
        <taxon>Elateriformia</taxon>
        <taxon>Elateroidea</taxon>
        <taxon>Elateridae</taxon>
        <taxon>Agrypninae</taxon>
        <taxon>Pyrophorini</taxon>
        <taxon>Ignelater</taxon>
    </lineage>
</organism>
<dbReference type="GO" id="GO:0005524">
    <property type="term" value="F:ATP binding"/>
    <property type="evidence" value="ECO:0007669"/>
    <property type="project" value="UniProtKB-KW"/>
</dbReference>
<dbReference type="EMBL" id="VTPC01004459">
    <property type="protein sequence ID" value="KAF2897117.1"/>
    <property type="molecule type" value="Genomic_DNA"/>
</dbReference>
<evidence type="ECO:0000259" key="4">
    <source>
        <dbReference type="PROSITE" id="PS50893"/>
    </source>
</evidence>
<keyword evidence="3" id="KW-0472">Membrane</keyword>
<gene>
    <name evidence="5" type="ORF">ILUMI_09058</name>
</gene>
<evidence type="ECO:0000313" key="5">
    <source>
        <dbReference type="EMBL" id="KAF2897117.1"/>
    </source>
</evidence>
<dbReference type="InterPro" id="IPR003439">
    <property type="entry name" value="ABC_transporter-like_ATP-bd"/>
</dbReference>
<keyword evidence="6" id="KW-1185">Reference proteome</keyword>
<evidence type="ECO:0000256" key="2">
    <source>
        <dbReference type="ARBA" id="ARBA00022840"/>
    </source>
</evidence>
<comment type="caution">
    <text evidence="5">The sequence shown here is derived from an EMBL/GenBank/DDBJ whole genome shotgun (WGS) entry which is preliminary data.</text>
</comment>
<dbReference type="InterPro" id="IPR003593">
    <property type="entry name" value="AAA+_ATPase"/>
</dbReference>
<dbReference type="Pfam" id="PF00005">
    <property type="entry name" value="ABC_tran"/>
    <property type="match status" value="1"/>
</dbReference>
<feature type="transmembrane region" description="Helical" evidence="3">
    <location>
        <begin position="326"/>
        <end position="346"/>
    </location>
</feature>
<dbReference type="CDD" id="cd03230">
    <property type="entry name" value="ABC_DR_subfamily_A"/>
    <property type="match status" value="1"/>
</dbReference>
<protein>
    <recommendedName>
        <fullName evidence="4">ABC transporter domain-containing protein</fullName>
    </recommendedName>
</protein>
<reference evidence="5" key="1">
    <citation type="submission" date="2019-08" db="EMBL/GenBank/DDBJ databases">
        <title>The genome of the North American firefly Photinus pyralis.</title>
        <authorList>
            <consortium name="Photinus pyralis genome working group"/>
            <person name="Fallon T.R."/>
            <person name="Sander Lower S.E."/>
            <person name="Weng J.-K."/>
        </authorList>
    </citation>
    <scope>NUCLEOTIDE SEQUENCE</scope>
    <source>
        <strain evidence="5">TRF0915ILg1</strain>
        <tissue evidence="5">Whole body</tissue>
    </source>
</reference>
<feature type="domain" description="ABC transporter" evidence="4">
    <location>
        <begin position="30"/>
        <end position="264"/>
    </location>
</feature>
<dbReference type="PANTHER" id="PTHR43038:SF5">
    <property type="entry name" value="RE14039P"/>
    <property type="match status" value="1"/>
</dbReference>
<dbReference type="Proteomes" id="UP000801492">
    <property type="component" value="Unassembled WGS sequence"/>
</dbReference>
<accession>A0A8K0GCT6</accession>
<dbReference type="PANTHER" id="PTHR43038">
    <property type="entry name" value="ATP-BINDING CASSETTE, SUB-FAMILY H, MEMBER 1"/>
    <property type="match status" value="1"/>
</dbReference>
<sequence length="399" mass="45406">MTKNSAEGTEMTDCFLQKRKRILTEKENAVCVRNAYKQYGSKNNLVVVLDGLNMTVPKGVIYGLLGANGCGKTTLLHCIIGYKTLNSGDIWALGGPPLSKQSGVPGSRVGFMPQDAALYDKFSILETLMFFGWISEMKTKKIKKRSDFLIELLMLPDKNSIVGELGLGQRRRVSLAATLIQEPELLLLDEPTVGLDPVLRENIWNHFLDLTNTRNTTIIITTHYIDEASQSHMVALMREGYLLVEESPNALLNQFNAQTLENVFLQLSITQSSRTSGNYRVSQNEFYVSNDNKMTNYKKRKQFLKKDHVQSLLWKNFSWMMRNKPIMLFCLLLPFIQMAAFCLSIGNDVKNIKVAVVNYETNNTWQCKDEMKCNDTQLSCQYLKYLEKMDLTLVNISLN</sequence>
<dbReference type="InterPro" id="IPR027417">
    <property type="entry name" value="P-loop_NTPase"/>
</dbReference>
<keyword evidence="3" id="KW-0812">Transmembrane</keyword>
<evidence type="ECO:0000256" key="1">
    <source>
        <dbReference type="ARBA" id="ARBA00022741"/>
    </source>
</evidence>
<dbReference type="SMART" id="SM00382">
    <property type="entry name" value="AAA"/>
    <property type="match status" value="1"/>
</dbReference>
<keyword evidence="2" id="KW-0067">ATP-binding</keyword>
<dbReference type="AlphaFoldDB" id="A0A8K0GCT6"/>
<keyword evidence="1" id="KW-0547">Nucleotide-binding</keyword>